<reference evidence="1" key="1">
    <citation type="submission" date="2020-05" db="EMBL/GenBank/DDBJ databases">
        <title>Large-scale comparative analyses of tick genomes elucidate their genetic diversity and vector capacities.</title>
        <authorList>
            <person name="Jia N."/>
            <person name="Wang J."/>
            <person name="Shi W."/>
            <person name="Du L."/>
            <person name="Sun Y."/>
            <person name="Zhan W."/>
            <person name="Jiang J."/>
            <person name="Wang Q."/>
            <person name="Zhang B."/>
            <person name="Ji P."/>
            <person name="Sakyi L.B."/>
            <person name="Cui X."/>
            <person name="Yuan T."/>
            <person name="Jiang B."/>
            <person name="Yang W."/>
            <person name="Lam T.T.-Y."/>
            <person name="Chang Q."/>
            <person name="Ding S."/>
            <person name="Wang X."/>
            <person name="Zhu J."/>
            <person name="Ruan X."/>
            <person name="Zhao L."/>
            <person name="Wei J."/>
            <person name="Que T."/>
            <person name="Du C."/>
            <person name="Cheng J."/>
            <person name="Dai P."/>
            <person name="Han X."/>
            <person name="Huang E."/>
            <person name="Gao Y."/>
            <person name="Liu J."/>
            <person name="Shao H."/>
            <person name="Ye R."/>
            <person name="Li L."/>
            <person name="Wei W."/>
            <person name="Wang X."/>
            <person name="Wang C."/>
            <person name="Yang T."/>
            <person name="Huo Q."/>
            <person name="Li W."/>
            <person name="Guo W."/>
            <person name="Chen H."/>
            <person name="Zhou L."/>
            <person name="Ni X."/>
            <person name="Tian J."/>
            <person name="Zhou Y."/>
            <person name="Sheng Y."/>
            <person name="Liu T."/>
            <person name="Pan Y."/>
            <person name="Xia L."/>
            <person name="Li J."/>
            <person name="Zhao F."/>
            <person name="Cao W."/>
        </authorList>
    </citation>
    <scope>NUCLEOTIDE SEQUENCE</scope>
    <source>
        <strain evidence="1">Hyas-2018</strain>
    </source>
</reference>
<accession>A0ACB7T1U9</accession>
<dbReference type="Proteomes" id="UP000821845">
    <property type="component" value="Chromosome 2"/>
</dbReference>
<organism evidence="1 2">
    <name type="scientific">Hyalomma asiaticum</name>
    <name type="common">Tick</name>
    <dbReference type="NCBI Taxonomy" id="266040"/>
    <lineage>
        <taxon>Eukaryota</taxon>
        <taxon>Metazoa</taxon>
        <taxon>Ecdysozoa</taxon>
        <taxon>Arthropoda</taxon>
        <taxon>Chelicerata</taxon>
        <taxon>Arachnida</taxon>
        <taxon>Acari</taxon>
        <taxon>Parasitiformes</taxon>
        <taxon>Ixodida</taxon>
        <taxon>Ixodoidea</taxon>
        <taxon>Ixodidae</taxon>
        <taxon>Hyalomminae</taxon>
        <taxon>Hyalomma</taxon>
    </lineage>
</organism>
<protein>
    <submittedName>
        <fullName evidence="1">Uncharacterized protein</fullName>
    </submittedName>
</protein>
<name>A0ACB7T1U9_HYAAI</name>
<proteinExistence type="predicted"/>
<comment type="caution">
    <text evidence="1">The sequence shown here is derived from an EMBL/GenBank/DDBJ whole genome shotgun (WGS) entry which is preliminary data.</text>
</comment>
<evidence type="ECO:0000313" key="2">
    <source>
        <dbReference type="Proteomes" id="UP000821845"/>
    </source>
</evidence>
<evidence type="ECO:0000313" key="1">
    <source>
        <dbReference type="EMBL" id="KAH6939979.1"/>
    </source>
</evidence>
<sequence length="136" mass="15332">MKTAWWFPNGAFEATSLVCSNYKPASILYCERGRSRRRSSALFSWDAQRRRAVAREIFRKGPYCSGWTSAPCDTPVSQPMDHSLCSYCVMDLPVLSDRGRHFADDVVLCTSVLQSFATRPRTSRRQTVSSSAPTEP</sequence>
<dbReference type="EMBL" id="CM023482">
    <property type="protein sequence ID" value="KAH6939979.1"/>
    <property type="molecule type" value="Genomic_DNA"/>
</dbReference>
<gene>
    <name evidence="1" type="ORF">HPB50_023365</name>
</gene>
<keyword evidence="2" id="KW-1185">Reference proteome</keyword>